<accession>A0ABN1CQV8</accession>
<evidence type="ECO:0000313" key="2">
    <source>
        <dbReference type="EMBL" id="GAA0523998.1"/>
    </source>
</evidence>
<dbReference type="InterPro" id="IPR011604">
    <property type="entry name" value="PDDEXK-like_dom_sf"/>
</dbReference>
<comment type="caution">
    <text evidence="2">The sequence shown here is derived from an EMBL/GenBank/DDBJ whole genome shotgun (WGS) entry which is preliminary data.</text>
</comment>
<dbReference type="InterPro" id="IPR038726">
    <property type="entry name" value="PDDEXK_AddAB-type"/>
</dbReference>
<reference evidence="2 3" key="1">
    <citation type="journal article" date="2019" name="Int. J. Syst. Evol. Microbiol.">
        <title>The Global Catalogue of Microorganisms (GCM) 10K type strain sequencing project: providing services to taxonomists for standard genome sequencing and annotation.</title>
        <authorList>
            <consortium name="The Broad Institute Genomics Platform"/>
            <consortium name="The Broad Institute Genome Sequencing Center for Infectious Disease"/>
            <person name="Wu L."/>
            <person name="Ma J."/>
        </authorList>
    </citation>
    <scope>NUCLEOTIDE SEQUENCE [LARGE SCALE GENOMIC DNA]</scope>
    <source>
        <strain evidence="2 3">JCM 14368</strain>
    </source>
</reference>
<organism evidence="2 3">
    <name type="scientific">Deinococcus depolymerans</name>
    <dbReference type="NCBI Taxonomy" id="392408"/>
    <lineage>
        <taxon>Bacteria</taxon>
        <taxon>Thermotogati</taxon>
        <taxon>Deinococcota</taxon>
        <taxon>Deinococci</taxon>
        <taxon>Deinococcales</taxon>
        <taxon>Deinococcaceae</taxon>
        <taxon>Deinococcus</taxon>
    </lineage>
</organism>
<dbReference type="Gene3D" id="3.90.320.10">
    <property type="match status" value="1"/>
</dbReference>
<dbReference type="Pfam" id="PF12705">
    <property type="entry name" value="PDDEXK_1"/>
    <property type="match status" value="1"/>
</dbReference>
<gene>
    <name evidence="2" type="ORF">GCM10008937_34400</name>
</gene>
<dbReference type="Proteomes" id="UP001500191">
    <property type="component" value="Unassembled WGS sequence"/>
</dbReference>
<dbReference type="EMBL" id="BAAADB010000034">
    <property type="protein sequence ID" value="GAA0523998.1"/>
    <property type="molecule type" value="Genomic_DNA"/>
</dbReference>
<evidence type="ECO:0000313" key="3">
    <source>
        <dbReference type="Proteomes" id="UP001500191"/>
    </source>
</evidence>
<name>A0ABN1CQV8_9DEIO</name>
<dbReference type="RefSeq" id="WP_343761522.1">
    <property type="nucleotide sequence ID" value="NZ_BAAADB010000034.1"/>
</dbReference>
<feature type="domain" description="PD-(D/E)XK endonuclease-like" evidence="1">
    <location>
        <begin position="4"/>
        <end position="242"/>
    </location>
</feature>
<protein>
    <recommendedName>
        <fullName evidence="1">PD-(D/E)XK endonuclease-like domain-containing protein</fullName>
    </recommendedName>
</protein>
<proteinExistence type="predicted"/>
<evidence type="ECO:0000259" key="1">
    <source>
        <dbReference type="Pfam" id="PF12705"/>
    </source>
</evidence>
<keyword evidence="3" id="KW-1185">Reference proteome</keyword>
<sequence>MRLRISHSAASSYLNCPYGYAMDHMPSPTYYQASLHLGQVVHAVVARVAMTVRNSGVLPDASEVPGWLRHELDKPHPGLDDDERDRLFDSGLPQVMAHYDRIAPELVGKRGILVEEFFSVELHGERGVVLVTGRIDLAYQDPESGALVLYDYKTGKVPRGGTAGSQLAMYVMYARLQYGLDVEAAEVYLGPEEGTEVLPYPPERLEADLQRLYDVAIAAYADQHFHRRIGAQCAWCSHLPRCADAEPHLMQLLQHSN</sequence>